<evidence type="ECO:0000256" key="3">
    <source>
        <dbReference type="ARBA" id="ARBA00022884"/>
    </source>
</evidence>
<dbReference type="InterPro" id="IPR027491">
    <property type="entry name" value="Ribosomal_bL31_A"/>
</dbReference>
<dbReference type="NCBIfam" id="NF000612">
    <property type="entry name" value="PRK00019.1"/>
    <property type="match status" value="1"/>
</dbReference>
<dbReference type="EMBL" id="MGEK01000011">
    <property type="protein sequence ID" value="OGL82710.1"/>
    <property type="molecule type" value="Genomic_DNA"/>
</dbReference>
<feature type="binding site" evidence="7">
    <location>
        <position position="19"/>
    </location>
    <ligand>
        <name>Zn(2+)</name>
        <dbReference type="ChEBI" id="CHEBI:29105"/>
    </ligand>
</feature>
<evidence type="ECO:0000256" key="5">
    <source>
        <dbReference type="ARBA" id="ARBA00023274"/>
    </source>
</evidence>
<dbReference type="PANTHER" id="PTHR33280:SF1">
    <property type="entry name" value="LARGE RIBOSOMAL SUBUNIT PROTEIN BL31C"/>
    <property type="match status" value="1"/>
</dbReference>
<protein>
    <recommendedName>
        <fullName evidence="6 7">Large ribosomal subunit protein bL31</fullName>
    </recommendedName>
</protein>
<feature type="binding site" evidence="7">
    <location>
        <position position="37"/>
    </location>
    <ligand>
        <name>Zn(2+)</name>
        <dbReference type="ChEBI" id="CHEBI:29105"/>
    </ligand>
</feature>
<comment type="caution">
    <text evidence="8">The sequence shown here is derived from an EMBL/GenBank/DDBJ whole genome shotgun (WGS) entry which is preliminary data.</text>
</comment>
<comment type="similarity">
    <text evidence="1 7">Belongs to the bacterial ribosomal protein bL31 family. Type A subfamily.</text>
</comment>
<dbReference type="InterPro" id="IPR034704">
    <property type="entry name" value="Ribosomal_bL28/bL31-like_sf"/>
</dbReference>
<dbReference type="GO" id="GO:0006412">
    <property type="term" value="P:translation"/>
    <property type="evidence" value="ECO:0007669"/>
    <property type="project" value="UniProtKB-UniRule"/>
</dbReference>
<dbReference type="AlphaFoldDB" id="A0A1F7UWP3"/>
<keyword evidence="7" id="KW-0862">Zinc</keyword>
<evidence type="ECO:0000256" key="4">
    <source>
        <dbReference type="ARBA" id="ARBA00022980"/>
    </source>
</evidence>
<dbReference type="Gene3D" id="4.10.830.30">
    <property type="entry name" value="Ribosomal protein L31"/>
    <property type="match status" value="1"/>
</dbReference>
<proteinExistence type="inferred from homology"/>
<sequence length="107" mass="12092">MKTAIHPTYYPTATIKCACGQTFTIGSTQEELHIELCSNCHPFYTGQQKLVDTARRVDKFQKRVEAKASVAETRRGRRVKLAARSAKRQLKIDESKKVTSKHRLTAA</sequence>
<keyword evidence="7" id="KW-0479">Metal-binding</keyword>
<dbReference type="GO" id="GO:0003735">
    <property type="term" value="F:structural constituent of ribosome"/>
    <property type="evidence" value="ECO:0007669"/>
    <property type="project" value="InterPro"/>
</dbReference>
<keyword evidence="2 7" id="KW-0699">rRNA-binding</keyword>
<evidence type="ECO:0000313" key="8">
    <source>
        <dbReference type="EMBL" id="OGL82710.1"/>
    </source>
</evidence>
<dbReference type="Proteomes" id="UP000176846">
    <property type="component" value="Unassembled WGS sequence"/>
</dbReference>
<dbReference type="InterPro" id="IPR002150">
    <property type="entry name" value="Ribosomal_bL31"/>
</dbReference>
<dbReference type="GO" id="GO:0019843">
    <property type="term" value="F:rRNA binding"/>
    <property type="evidence" value="ECO:0007669"/>
    <property type="project" value="UniProtKB-KW"/>
</dbReference>
<evidence type="ECO:0000256" key="6">
    <source>
        <dbReference type="ARBA" id="ARBA00035687"/>
    </source>
</evidence>
<comment type="subunit">
    <text evidence="7">Part of the 50S ribosomal subunit.</text>
</comment>
<keyword evidence="5 7" id="KW-0687">Ribonucleoprotein</keyword>
<dbReference type="InterPro" id="IPR042105">
    <property type="entry name" value="Ribosomal_bL31_sf"/>
</dbReference>
<keyword evidence="3 7" id="KW-0694">RNA-binding</keyword>
<dbReference type="SUPFAM" id="SSF143800">
    <property type="entry name" value="L28p-like"/>
    <property type="match status" value="1"/>
</dbReference>
<accession>A0A1F7UWP3</accession>
<keyword evidence="4 7" id="KW-0689">Ribosomal protein</keyword>
<evidence type="ECO:0000256" key="7">
    <source>
        <dbReference type="HAMAP-Rule" id="MF_00501"/>
    </source>
</evidence>
<evidence type="ECO:0000313" key="9">
    <source>
        <dbReference type="Proteomes" id="UP000176846"/>
    </source>
</evidence>
<dbReference type="Pfam" id="PF01197">
    <property type="entry name" value="Ribosomal_L31"/>
    <property type="match status" value="1"/>
</dbReference>
<dbReference type="GO" id="GO:0046872">
    <property type="term" value="F:metal ion binding"/>
    <property type="evidence" value="ECO:0007669"/>
    <property type="project" value="UniProtKB-KW"/>
</dbReference>
<feature type="binding site" evidence="7">
    <location>
        <position position="40"/>
    </location>
    <ligand>
        <name>Zn(2+)</name>
        <dbReference type="ChEBI" id="CHEBI:29105"/>
    </ligand>
</feature>
<dbReference type="NCBIfam" id="TIGR00105">
    <property type="entry name" value="L31"/>
    <property type="match status" value="1"/>
</dbReference>
<dbReference type="HAMAP" id="MF_00501">
    <property type="entry name" value="Ribosomal_bL31_1"/>
    <property type="match status" value="1"/>
</dbReference>
<comment type="cofactor">
    <cofactor evidence="7">
        <name>Zn(2+)</name>
        <dbReference type="ChEBI" id="CHEBI:29105"/>
    </cofactor>
    <text evidence="7">Binds 1 zinc ion per subunit.</text>
</comment>
<gene>
    <name evidence="7" type="primary">rpmE</name>
    <name evidence="8" type="ORF">A2936_03940</name>
</gene>
<reference evidence="8 9" key="1">
    <citation type="journal article" date="2016" name="Nat. Commun.">
        <title>Thousands of microbial genomes shed light on interconnected biogeochemical processes in an aquifer system.</title>
        <authorList>
            <person name="Anantharaman K."/>
            <person name="Brown C.T."/>
            <person name="Hug L.A."/>
            <person name="Sharon I."/>
            <person name="Castelle C.J."/>
            <person name="Probst A.J."/>
            <person name="Thomas B.C."/>
            <person name="Singh A."/>
            <person name="Wilkins M.J."/>
            <person name="Karaoz U."/>
            <person name="Brodie E.L."/>
            <person name="Williams K.H."/>
            <person name="Hubbard S.S."/>
            <person name="Banfield J.F."/>
        </authorList>
    </citation>
    <scope>NUCLEOTIDE SEQUENCE [LARGE SCALE GENOMIC DNA]</scope>
</reference>
<dbReference type="PRINTS" id="PR01249">
    <property type="entry name" value="RIBOSOMALL31"/>
</dbReference>
<name>A0A1F7UWP3_9BACT</name>
<dbReference type="GO" id="GO:0005840">
    <property type="term" value="C:ribosome"/>
    <property type="evidence" value="ECO:0007669"/>
    <property type="project" value="UniProtKB-KW"/>
</dbReference>
<dbReference type="PANTHER" id="PTHR33280">
    <property type="entry name" value="50S RIBOSOMAL PROTEIN L31, CHLOROPLASTIC"/>
    <property type="match status" value="1"/>
</dbReference>
<comment type="function">
    <text evidence="7">Binds the 23S rRNA.</text>
</comment>
<feature type="binding site" evidence="7">
    <location>
        <position position="17"/>
    </location>
    <ligand>
        <name>Zn(2+)</name>
        <dbReference type="ChEBI" id="CHEBI:29105"/>
    </ligand>
</feature>
<organism evidence="8 9">
    <name type="scientific">Candidatus Uhrbacteria bacterium RIFCSPLOWO2_01_FULL_47_25</name>
    <dbReference type="NCBI Taxonomy" id="1802402"/>
    <lineage>
        <taxon>Bacteria</taxon>
        <taxon>Candidatus Uhriibacteriota</taxon>
    </lineage>
</organism>
<evidence type="ECO:0000256" key="2">
    <source>
        <dbReference type="ARBA" id="ARBA00022730"/>
    </source>
</evidence>
<evidence type="ECO:0000256" key="1">
    <source>
        <dbReference type="ARBA" id="ARBA00009296"/>
    </source>
</evidence>
<dbReference type="GO" id="GO:1990904">
    <property type="term" value="C:ribonucleoprotein complex"/>
    <property type="evidence" value="ECO:0007669"/>
    <property type="project" value="UniProtKB-KW"/>
</dbReference>